<name>A0A0H5Q4C0_9ZZZZ</name>
<reference evidence="1" key="1">
    <citation type="submission" date="2015-06" db="EMBL/GenBank/DDBJ databases">
        <authorList>
            <person name="Joergensen T."/>
        </authorList>
    </citation>
    <scope>NUCLEOTIDE SEQUENCE</scope>
    <source>
        <strain evidence="1">RGFK1240</strain>
    </source>
</reference>
<reference evidence="1" key="2">
    <citation type="submission" date="2015-07" db="EMBL/GenBank/DDBJ databases">
        <title>Plasmids, circular viruses and viroids from rat gut.</title>
        <authorList>
            <person name="Jorgensen T.J."/>
            <person name="Hansen M.A."/>
            <person name="Xu Z."/>
            <person name="Tabak M.A."/>
            <person name="Sorensen S.J."/>
            <person name="Hansen L.H."/>
        </authorList>
    </citation>
    <scope>NUCLEOTIDE SEQUENCE</scope>
    <source>
        <strain evidence="1">RGFK1240</strain>
    </source>
</reference>
<proteinExistence type="predicted"/>
<evidence type="ECO:0000313" key="1">
    <source>
        <dbReference type="EMBL" id="CRY96738.1"/>
    </source>
</evidence>
<dbReference type="EMBL" id="LN853813">
    <property type="protein sequence ID" value="CRY96738.1"/>
    <property type="molecule type" value="Genomic_DNA"/>
</dbReference>
<sequence>MPIREVITDIITTSGGGKVSVMYFDSASGDPADQVEAVDAFWLANCTELSTSVKFTVRTNGRAIDEATGTLVGSWNSGLTPAQRAGLKTQEAVADATQALVQWQTGSITNGRFVRGRTFVPGLPVATLSGGNLAAVQVNKMQGWADQLIDAAVGFSIWRRPSSTGAGNAPVVVTSSVWNELAVLRRRRG</sequence>
<accession>A0A0H5Q4C0</accession>
<protein>
    <submittedName>
        <fullName evidence="1">Uncharacterized protein</fullName>
    </submittedName>
</protein>
<dbReference type="AlphaFoldDB" id="A0A0H5Q4C0"/>
<organism evidence="1">
    <name type="scientific">uncultured prokaryote</name>
    <dbReference type="NCBI Taxonomy" id="198431"/>
    <lineage>
        <taxon>unclassified sequences</taxon>
        <taxon>environmental samples</taxon>
    </lineage>
</organism>